<evidence type="ECO:0000256" key="8">
    <source>
        <dbReference type="SAM" id="MobiDB-lite"/>
    </source>
</evidence>
<dbReference type="GO" id="GO:0008881">
    <property type="term" value="F:glutamate racemase activity"/>
    <property type="evidence" value="ECO:0007669"/>
    <property type="project" value="UniProtKB-UniRule"/>
</dbReference>
<dbReference type="PANTHER" id="PTHR21198:SF2">
    <property type="entry name" value="GLUTAMATE RACEMASE"/>
    <property type="match status" value="1"/>
</dbReference>
<evidence type="ECO:0000256" key="7">
    <source>
        <dbReference type="HAMAP-Rule" id="MF_00258"/>
    </source>
</evidence>
<protein>
    <recommendedName>
        <fullName evidence="2 7">Glutamate racemase</fullName>
        <ecNumber evidence="2 7">5.1.1.3</ecNumber>
    </recommendedName>
</protein>
<name>A0A150QVU9_SORCE</name>
<dbReference type="InterPro" id="IPR033134">
    <property type="entry name" value="Asp/Glu_racemase_AS_2"/>
</dbReference>
<feature type="binding site" evidence="7">
    <location>
        <begin position="77"/>
        <end position="78"/>
    </location>
    <ligand>
        <name>substrate</name>
    </ligand>
</feature>
<evidence type="ECO:0000256" key="5">
    <source>
        <dbReference type="ARBA" id="ARBA00023235"/>
    </source>
</evidence>
<dbReference type="Proteomes" id="UP000075635">
    <property type="component" value="Unassembled WGS sequence"/>
</dbReference>
<feature type="region of interest" description="Disordered" evidence="8">
    <location>
        <begin position="265"/>
        <end position="296"/>
    </location>
</feature>
<accession>A0A150QVU9</accession>
<dbReference type="GO" id="GO:0071555">
    <property type="term" value="P:cell wall organization"/>
    <property type="evidence" value="ECO:0007669"/>
    <property type="project" value="UniProtKB-KW"/>
</dbReference>
<comment type="catalytic activity">
    <reaction evidence="1 7">
        <text>L-glutamate = D-glutamate</text>
        <dbReference type="Rhea" id="RHEA:12813"/>
        <dbReference type="ChEBI" id="CHEBI:29985"/>
        <dbReference type="ChEBI" id="CHEBI:29986"/>
        <dbReference type="EC" id="5.1.1.3"/>
    </reaction>
</comment>
<feature type="binding site" evidence="7">
    <location>
        <begin position="188"/>
        <end position="189"/>
    </location>
    <ligand>
        <name>substrate</name>
    </ligand>
</feature>
<dbReference type="InterPro" id="IPR004391">
    <property type="entry name" value="Glu_race"/>
</dbReference>
<dbReference type="EMBL" id="JEMB01003474">
    <property type="protein sequence ID" value="KYF72123.1"/>
    <property type="molecule type" value="Genomic_DNA"/>
</dbReference>
<dbReference type="FunFam" id="3.40.50.1860:FF:000001">
    <property type="entry name" value="Glutamate racemase"/>
    <property type="match status" value="1"/>
</dbReference>
<comment type="pathway">
    <text evidence="7">Cell wall biogenesis; peptidoglycan biosynthesis.</text>
</comment>
<organism evidence="9 10">
    <name type="scientific">Sorangium cellulosum</name>
    <name type="common">Polyangium cellulosum</name>
    <dbReference type="NCBI Taxonomy" id="56"/>
    <lineage>
        <taxon>Bacteria</taxon>
        <taxon>Pseudomonadati</taxon>
        <taxon>Myxococcota</taxon>
        <taxon>Polyangia</taxon>
        <taxon>Polyangiales</taxon>
        <taxon>Polyangiaceae</taxon>
        <taxon>Sorangium</taxon>
    </lineage>
</organism>
<evidence type="ECO:0000313" key="10">
    <source>
        <dbReference type="Proteomes" id="UP000075635"/>
    </source>
</evidence>
<dbReference type="AlphaFoldDB" id="A0A150QVU9"/>
<dbReference type="UniPathway" id="UPA00219"/>
<dbReference type="InterPro" id="IPR015942">
    <property type="entry name" value="Asp/Glu/hydantoin_racemase"/>
</dbReference>
<keyword evidence="4 7" id="KW-0573">Peptidoglycan synthesis</keyword>
<reference evidence="9 10" key="1">
    <citation type="submission" date="2014-02" db="EMBL/GenBank/DDBJ databases">
        <title>The small core and large imbalanced accessory genome model reveals a collaborative survival strategy of Sorangium cellulosum strains in nature.</title>
        <authorList>
            <person name="Han K."/>
            <person name="Peng R."/>
            <person name="Blom J."/>
            <person name="Li Y.-Z."/>
        </authorList>
    </citation>
    <scope>NUCLEOTIDE SEQUENCE [LARGE SCALE GENOMIC DNA]</scope>
    <source>
        <strain evidence="9 10">So0011-07</strain>
    </source>
</reference>
<dbReference type="InterPro" id="IPR001920">
    <property type="entry name" value="Asp/Glu_race"/>
</dbReference>
<feature type="binding site" evidence="7">
    <location>
        <begin position="45"/>
        <end position="46"/>
    </location>
    <ligand>
        <name>substrate</name>
    </ligand>
</feature>
<sequence length="308" mass="31316">MTSHGDAPLGVFDSGLGGLTVVRALRRRCPAEDIVYLGDTARVPYGTRSPETVVRYALGCARVLIERRVKAIVVACNTVSAVALDMLRVELDLPVLGVILPGARAAVAASRGATIGVLGTAGTIASGAYPRAVASLSTRTEVAGQAAPLLVSLAEEGWVDGEVPRLVARRYLEPLIGAGARSIVLGCTHFPLLRTAIEAETAALAGGPLPIVDSASATADEVASFLTERGLATSRSAPGNLALLVTDLPKSFAAVASRFLGEQVVGGDGASRSPTPVADGAGRPPIQAEAGGAGRSLAQGVDVEQIDL</sequence>
<dbReference type="GO" id="GO:0008360">
    <property type="term" value="P:regulation of cell shape"/>
    <property type="evidence" value="ECO:0007669"/>
    <property type="project" value="UniProtKB-KW"/>
</dbReference>
<evidence type="ECO:0000256" key="6">
    <source>
        <dbReference type="ARBA" id="ARBA00023316"/>
    </source>
</evidence>
<feature type="active site" description="Proton donor/acceptor" evidence="7">
    <location>
        <position position="76"/>
    </location>
</feature>
<feature type="active site" description="Proton donor/acceptor" evidence="7">
    <location>
        <position position="187"/>
    </location>
</feature>
<dbReference type="NCBIfam" id="TIGR00067">
    <property type="entry name" value="glut_race"/>
    <property type="match status" value="1"/>
</dbReference>
<proteinExistence type="inferred from homology"/>
<dbReference type="HAMAP" id="MF_00258">
    <property type="entry name" value="Glu_racemase"/>
    <property type="match status" value="1"/>
</dbReference>
<evidence type="ECO:0000256" key="4">
    <source>
        <dbReference type="ARBA" id="ARBA00022984"/>
    </source>
</evidence>
<dbReference type="Pfam" id="PF01177">
    <property type="entry name" value="Asp_Glu_race"/>
    <property type="match status" value="1"/>
</dbReference>
<dbReference type="GO" id="GO:0009252">
    <property type="term" value="P:peptidoglycan biosynthetic process"/>
    <property type="evidence" value="ECO:0007669"/>
    <property type="project" value="UniProtKB-UniRule"/>
</dbReference>
<evidence type="ECO:0000256" key="2">
    <source>
        <dbReference type="ARBA" id="ARBA00013090"/>
    </source>
</evidence>
<dbReference type="SUPFAM" id="SSF53681">
    <property type="entry name" value="Aspartate/glutamate racemase"/>
    <property type="match status" value="2"/>
</dbReference>
<dbReference type="PROSITE" id="PS00924">
    <property type="entry name" value="ASP_GLU_RACEMASE_2"/>
    <property type="match status" value="1"/>
</dbReference>
<keyword evidence="5 7" id="KW-0413">Isomerase</keyword>
<keyword evidence="6 7" id="KW-0961">Cell wall biogenesis/degradation</keyword>
<feature type="binding site" evidence="7">
    <location>
        <begin position="13"/>
        <end position="14"/>
    </location>
    <ligand>
        <name>substrate</name>
    </ligand>
</feature>
<dbReference type="Gene3D" id="3.40.50.1860">
    <property type="match status" value="2"/>
</dbReference>
<evidence type="ECO:0000313" key="9">
    <source>
        <dbReference type="EMBL" id="KYF72123.1"/>
    </source>
</evidence>
<dbReference type="EC" id="5.1.1.3" evidence="2 7"/>
<evidence type="ECO:0000256" key="3">
    <source>
        <dbReference type="ARBA" id="ARBA00022960"/>
    </source>
</evidence>
<gene>
    <name evidence="7" type="primary">murI</name>
    <name evidence="9" type="ORF">BE17_38305</name>
</gene>
<comment type="caution">
    <text evidence="9">The sequence shown here is derived from an EMBL/GenBank/DDBJ whole genome shotgun (WGS) entry which is preliminary data.</text>
</comment>
<keyword evidence="3 7" id="KW-0133">Cell shape</keyword>
<dbReference type="PANTHER" id="PTHR21198">
    <property type="entry name" value="GLUTAMATE RACEMASE"/>
    <property type="match status" value="1"/>
</dbReference>
<comment type="similarity">
    <text evidence="7">Belongs to the aspartate/glutamate racemases family.</text>
</comment>
<evidence type="ECO:0000256" key="1">
    <source>
        <dbReference type="ARBA" id="ARBA00001602"/>
    </source>
</evidence>
<comment type="function">
    <text evidence="7">Provides the (R)-glutamate required for cell wall biosynthesis.</text>
</comment>